<feature type="compositionally biased region" description="Basic residues" evidence="1">
    <location>
        <begin position="39"/>
        <end position="53"/>
    </location>
</feature>
<keyword evidence="3" id="KW-1185">Reference proteome</keyword>
<feature type="compositionally biased region" description="Polar residues" evidence="1">
    <location>
        <begin position="28"/>
        <end position="37"/>
    </location>
</feature>
<sequence>MISEDLEIDLLTSSNIDSDNDYTENKKQLISQPQTRVCTKIKRGRPPKQKKKAPNSNKQITEERKSDSSPDIIMIGSSKAKMAKANTIMKKIKKKFTAAKKHKQQISEGLKIQKQFKAKTKRGQSQFQSVIQSFKTFLNKFKENMKKALDEGDKILKEIEQ</sequence>
<evidence type="ECO:0000256" key="1">
    <source>
        <dbReference type="SAM" id="MobiDB-lite"/>
    </source>
</evidence>
<protein>
    <submittedName>
        <fullName evidence="2">Uncharacterized protein</fullName>
    </submittedName>
</protein>
<dbReference type="AlphaFoldDB" id="A0A8S1MUM1"/>
<dbReference type="OMA" id="HISQNHT"/>
<accession>A0A8S1MUM1</accession>
<reference evidence="2" key="1">
    <citation type="submission" date="2021-01" db="EMBL/GenBank/DDBJ databases">
        <authorList>
            <consortium name="Genoscope - CEA"/>
            <person name="William W."/>
        </authorList>
    </citation>
    <scope>NUCLEOTIDE SEQUENCE</scope>
</reference>
<name>A0A8S1MUM1_PARPR</name>
<comment type="caution">
    <text evidence="2">The sequence shown here is derived from an EMBL/GenBank/DDBJ whole genome shotgun (WGS) entry which is preliminary data.</text>
</comment>
<dbReference type="Proteomes" id="UP000688137">
    <property type="component" value="Unassembled WGS sequence"/>
</dbReference>
<organism evidence="2 3">
    <name type="scientific">Paramecium primaurelia</name>
    <dbReference type="NCBI Taxonomy" id="5886"/>
    <lineage>
        <taxon>Eukaryota</taxon>
        <taxon>Sar</taxon>
        <taxon>Alveolata</taxon>
        <taxon>Ciliophora</taxon>
        <taxon>Intramacronucleata</taxon>
        <taxon>Oligohymenophorea</taxon>
        <taxon>Peniculida</taxon>
        <taxon>Parameciidae</taxon>
        <taxon>Paramecium</taxon>
    </lineage>
</organism>
<proteinExistence type="predicted"/>
<dbReference type="EMBL" id="CAJJDM010000074">
    <property type="protein sequence ID" value="CAD8083900.1"/>
    <property type="molecule type" value="Genomic_DNA"/>
</dbReference>
<evidence type="ECO:0000313" key="2">
    <source>
        <dbReference type="EMBL" id="CAD8083900.1"/>
    </source>
</evidence>
<gene>
    <name evidence="2" type="ORF">PPRIM_AZ9-3.1.T0710052</name>
</gene>
<feature type="region of interest" description="Disordered" evidence="1">
    <location>
        <begin position="17"/>
        <end position="71"/>
    </location>
</feature>
<evidence type="ECO:0000313" key="3">
    <source>
        <dbReference type="Proteomes" id="UP000688137"/>
    </source>
</evidence>